<gene>
    <name evidence="4" type="ORF">ACFQ11_17545</name>
</gene>
<feature type="compositionally biased region" description="Gly residues" evidence="3">
    <location>
        <begin position="7"/>
        <end position="18"/>
    </location>
</feature>
<name>A0ABW3ERX5_9ACTN</name>
<dbReference type="InterPro" id="IPR012349">
    <property type="entry name" value="Split_barrel_FMN-bd"/>
</dbReference>
<evidence type="ECO:0000313" key="5">
    <source>
        <dbReference type="Proteomes" id="UP001596972"/>
    </source>
</evidence>
<dbReference type="InterPro" id="IPR004378">
    <property type="entry name" value="F420H2_quin_Rdtase"/>
</dbReference>
<dbReference type="PANTHER" id="PTHR39428:SF1">
    <property type="entry name" value="F420H(2)-DEPENDENT QUINONE REDUCTASE RV1261C"/>
    <property type="match status" value="1"/>
</dbReference>
<dbReference type="SUPFAM" id="SSF50475">
    <property type="entry name" value="FMN-binding split barrel"/>
    <property type="match status" value="1"/>
</dbReference>
<comment type="similarity">
    <text evidence="1">Belongs to the F420H(2)-dependent quinone reductase family.</text>
</comment>
<comment type="catalytic activity">
    <reaction evidence="2">
        <text>oxidized coenzyme F420-(gamma-L-Glu)(n) + a quinol + H(+) = reduced coenzyme F420-(gamma-L-Glu)(n) + a quinone</text>
        <dbReference type="Rhea" id="RHEA:39663"/>
        <dbReference type="Rhea" id="RHEA-COMP:12939"/>
        <dbReference type="Rhea" id="RHEA-COMP:14378"/>
        <dbReference type="ChEBI" id="CHEBI:15378"/>
        <dbReference type="ChEBI" id="CHEBI:24646"/>
        <dbReference type="ChEBI" id="CHEBI:132124"/>
        <dbReference type="ChEBI" id="CHEBI:133980"/>
        <dbReference type="ChEBI" id="CHEBI:139511"/>
    </reaction>
</comment>
<dbReference type="Proteomes" id="UP001596972">
    <property type="component" value="Unassembled WGS sequence"/>
</dbReference>
<evidence type="ECO:0000256" key="2">
    <source>
        <dbReference type="ARBA" id="ARBA00049106"/>
    </source>
</evidence>
<organism evidence="4 5">
    <name type="scientific">Actinomadura sediminis</name>
    <dbReference type="NCBI Taxonomy" id="1038904"/>
    <lineage>
        <taxon>Bacteria</taxon>
        <taxon>Bacillati</taxon>
        <taxon>Actinomycetota</taxon>
        <taxon>Actinomycetes</taxon>
        <taxon>Streptosporangiales</taxon>
        <taxon>Thermomonosporaceae</taxon>
        <taxon>Actinomadura</taxon>
    </lineage>
</organism>
<evidence type="ECO:0000256" key="3">
    <source>
        <dbReference type="SAM" id="MobiDB-lite"/>
    </source>
</evidence>
<dbReference type="NCBIfam" id="TIGR00026">
    <property type="entry name" value="hi_GC_TIGR00026"/>
    <property type="match status" value="1"/>
</dbReference>
<keyword evidence="5" id="KW-1185">Reference proteome</keyword>
<accession>A0ABW3ERX5</accession>
<comment type="caution">
    <text evidence="4">The sequence shown here is derived from an EMBL/GenBank/DDBJ whole genome shotgun (WGS) entry which is preliminary data.</text>
</comment>
<dbReference type="RefSeq" id="WP_378299775.1">
    <property type="nucleotide sequence ID" value="NZ_JBHTJA010000032.1"/>
</dbReference>
<protein>
    <submittedName>
        <fullName evidence="4">Nitroreductase family deazaflavin-dependent oxidoreductase</fullName>
    </submittedName>
</protein>
<proteinExistence type="inferred from homology"/>
<reference evidence="5" key="1">
    <citation type="journal article" date="2019" name="Int. J. Syst. Evol. Microbiol.">
        <title>The Global Catalogue of Microorganisms (GCM) 10K type strain sequencing project: providing services to taxonomists for standard genome sequencing and annotation.</title>
        <authorList>
            <consortium name="The Broad Institute Genomics Platform"/>
            <consortium name="The Broad Institute Genome Sequencing Center for Infectious Disease"/>
            <person name="Wu L."/>
            <person name="Ma J."/>
        </authorList>
    </citation>
    <scope>NUCLEOTIDE SEQUENCE [LARGE SCALE GENOMIC DNA]</scope>
    <source>
        <strain evidence="5">JCM 31202</strain>
    </source>
</reference>
<sequence>MEEKPSGGSGTMAGGRSDGPGAVSRWMQHKANARVTRKIRRGRGRTMGMDVLILNTVGRRSGEPRETPVAWFPDGDARLVVASGGGNRHPDWFANLMANPDRATIEVAGRGAVPVTPERLEGAEREAAWRVIAAAQPRIAKYQAKSDREYPVVRLTAR</sequence>
<dbReference type="Gene3D" id="2.30.110.10">
    <property type="entry name" value="Electron Transport, Fmn-binding Protein, Chain A"/>
    <property type="match status" value="1"/>
</dbReference>
<dbReference type="PANTHER" id="PTHR39428">
    <property type="entry name" value="F420H(2)-DEPENDENT QUINONE REDUCTASE RV1261C"/>
    <property type="match status" value="1"/>
</dbReference>
<evidence type="ECO:0000313" key="4">
    <source>
        <dbReference type="EMBL" id="MFD0902207.1"/>
    </source>
</evidence>
<feature type="region of interest" description="Disordered" evidence="3">
    <location>
        <begin position="1"/>
        <end position="33"/>
    </location>
</feature>
<dbReference type="Pfam" id="PF04075">
    <property type="entry name" value="F420H2_quin_red"/>
    <property type="match status" value="1"/>
</dbReference>
<evidence type="ECO:0000256" key="1">
    <source>
        <dbReference type="ARBA" id="ARBA00008710"/>
    </source>
</evidence>
<dbReference type="EMBL" id="JBHTJA010000032">
    <property type="protein sequence ID" value="MFD0902207.1"/>
    <property type="molecule type" value="Genomic_DNA"/>
</dbReference>